<name>A0A931LZ24_FIMGI</name>
<dbReference type="GO" id="GO:0016740">
    <property type="term" value="F:transferase activity"/>
    <property type="evidence" value="ECO:0007669"/>
    <property type="project" value="UniProtKB-KW"/>
</dbReference>
<evidence type="ECO:0000259" key="5">
    <source>
        <dbReference type="Pfam" id="PF25087"/>
    </source>
</evidence>
<dbReference type="InterPro" id="IPR005835">
    <property type="entry name" value="NTP_transferase_dom"/>
</dbReference>
<organism evidence="6 7">
    <name type="scientific">Fimbriimonas ginsengisoli</name>
    <dbReference type="NCBI Taxonomy" id="1005039"/>
    <lineage>
        <taxon>Bacteria</taxon>
        <taxon>Bacillati</taxon>
        <taxon>Armatimonadota</taxon>
        <taxon>Fimbriimonadia</taxon>
        <taxon>Fimbriimonadales</taxon>
        <taxon>Fimbriimonadaceae</taxon>
        <taxon>Fimbriimonas</taxon>
    </lineage>
</organism>
<feature type="domain" description="Alpha-D-phosphohexomutase alpha/beta/alpha" evidence="4">
    <location>
        <begin position="396"/>
        <end position="526"/>
    </location>
</feature>
<dbReference type="GO" id="GO:0016868">
    <property type="term" value="F:intramolecular phosphotransferase activity"/>
    <property type="evidence" value="ECO:0007669"/>
    <property type="project" value="InterPro"/>
</dbReference>
<accession>A0A931LZ24</accession>
<dbReference type="Gene3D" id="2.160.10.10">
    <property type="entry name" value="Hexapeptide repeat proteins"/>
    <property type="match status" value="1"/>
</dbReference>
<gene>
    <name evidence="6" type="ORF">HYR64_01825</name>
</gene>
<dbReference type="GO" id="GO:0005975">
    <property type="term" value="P:carbohydrate metabolic process"/>
    <property type="evidence" value="ECO:0007669"/>
    <property type="project" value="InterPro"/>
</dbReference>
<evidence type="ECO:0000259" key="4">
    <source>
        <dbReference type="Pfam" id="PF02878"/>
    </source>
</evidence>
<dbReference type="Proteomes" id="UP000727962">
    <property type="component" value="Unassembled WGS sequence"/>
</dbReference>
<comment type="caution">
    <text evidence="6">The sequence shown here is derived from an EMBL/GenBank/DDBJ whole genome shotgun (WGS) entry which is preliminary data.</text>
</comment>
<dbReference type="InterPro" id="IPR016055">
    <property type="entry name" value="A-D-PHexomutase_a/b/a-I/II/III"/>
</dbReference>
<comment type="similarity">
    <text evidence="1">Belongs to the transferase hexapeptide repeat family.</text>
</comment>
<dbReference type="InterPro" id="IPR056729">
    <property type="entry name" value="GMPPB_C"/>
</dbReference>
<dbReference type="EMBL" id="JACOSL010000012">
    <property type="protein sequence ID" value="MBI1755831.1"/>
    <property type="molecule type" value="Genomic_DNA"/>
</dbReference>
<dbReference type="SUPFAM" id="SSF53738">
    <property type="entry name" value="Phosphoglucomutase, first 3 domains"/>
    <property type="match status" value="3"/>
</dbReference>
<feature type="domain" description="Mannose-1-phosphate guanyltransferase C-terminal" evidence="5">
    <location>
        <begin position="277"/>
        <end position="379"/>
    </location>
</feature>
<sequence length="845" mass="91797">MDEGLGPTRGGPFVKAVVMAGGEGSRLRPITVNRPKPLVPVGNRPIMEHILLLLARHGITDVVATLHYLADEIQAAFGDGAEQGVRLTYSIEDVPLGTAGSVKMAEAGLRDGTFLIVSGDALTDCDLTAAIAFHRKKKALATLILHHVADPLEFGVVVTDEDGRIQRFVEKPGWSGVITDTVNTGMYILEPEVFDFMEADTPCDWSQDIFPRLLEKGLPIFGAVMGGYWCDVGGLSQYREAQEELLSGDVRLDLPGEQTSPGVHMGQGCQIDPAADIVPPVCLGNNVRVRARARIGPHTSIGDNAHIEEDAVVERSVVWDGAYIGPNVGVHSAILCARATVKRDSQIGEDAVVGDRCLIDVNCTIRPRVKLWPDKIIERGSTVTMSLVWGNKWRGRLFRDLGVAGLSNIEITPDFACRLGCAYGSSLPPRSRVVASRDSTRSSRMIKRALVSSLLSVGCDVVDLRTTAVPVMRHFLKSDHAVGGMHVRKLPGNSRVTLVEMLDARGGYLSEKMERRVETAFFREDFIRADPDDLGTIEVIPHAIDRYRVDYFRLLGAEGHRRHLKIVCDYAYSPLAGFLPAMLARLGLDSINLNAYTDAKLAPRSDAEVLAHVENLQNIVGKLKVDLGVLFTDEGERLTVVNEKGQTLSGNALFAALCLLVAKTEPGASFAMSVTAPDRLVAMLEKAGCSVIRTKADVPSLMKTADDAGVTFAGDDRGGLIHPAFHPGFDAAFSLGKLVVMLQSSGLAFAEIEAELPVFQLAYDQVRCPWEAKGTVMRRLSEENPGPARVETLDGIKIYDADTWVLVLPDAVEPVFHVYAESPESDQSKAMVGQFVRRIEELQSG</sequence>
<dbReference type="SUPFAM" id="SSF53448">
    <property type="entry name" value="Nucleotide-diphospho-sugar transferases"/>
    <property type="match status" value="1"/>
</dbReference>
<reference evidence="6" key="1">
    <citation type="submission" date="2020-07" db="EMBL/GenBank/DDBJ databases">
        <title>Huge and variable diversity of episymbiotic CPR bacteria and DPANN archaea in groundwater ecosystems.</title>
        <authorList>
            <person name="He C.Y."/>
            <person name="Keren R."/>
            <person name="Whittaker M."/>
            <person name="Farag I.F."/>
            <person name="Doudna J."/>
            <person name="Cate J.H.D."/>
            <person name="Banfield J.F."/>
        </authorList>
    </citation>
    <scope>NUCLEOTIDE SEQUENCE</scope>
    <source>
        <strain evidence="6">NC_groundwater_17_Pr7_B-0.1um_64_12</strain>
    </source>
</reference>
<dbReference type="Pfam" id="PF02878">
    <property type="entry name" value="PGM_PMM_I"/>
    <property type="match status" value="1"/>
</dbReference>
<dbReference type="InterPro" id="IPR011004">
    <property type="entry name" value="Trimer_LpxA-like_sf"/>
</dbReference>
<dbReference type="SUPFAM" id="SSF55957">
    <property type="entry name" value="Phosphoglucomutase, C-terminal domain"/>
    <property type="match status" value="1"/>
</dbReference>
<proteinExistence type="inferred from homology"/>
<dbReference type="Gene3D" id="3.40.120.10">
    <property type="entry name" value="Alpha-D-Glucose-1,6-Bisphosphate, subunit A, domain 3"/>
    <property type="match status" value="3"/>
</dbReference>
<dbReference type="CDD" id="cd04181">
    <property type="entry name" value="NTP_transferase"/>
    <property type="match status" value="1"/>
</dbReference>
<dbReference type="Gene3D" id="3.90.550.10">
    <property type="entry name" value="Spore Coat Polysaccharide Biosynthesis Protein SpsA, Chain A"/>
    <property type="match status" value="1"/>
</dbReference>
<keyword evidence="6" id="KW-0808">Transferase</keyword>
<protein>
    <submittedName>
        <fullName evidence="6">NTP transferase domain-containing protein</fullName>
    </submittedName>
</protein>
<dbReference type="InterPro" id="IPR029044">
    <property type="entry name" value="Nucleotide-diphossugar_trans"/>
</dbReference>
<dbReference type="AlphaFoldDB" id="A0A931LZ24"/>
<dbReference type="InterPro" id="IPR050486">
    <property type="entry name" value="Mannose-1P_guanyltransferase"/>
</dbReference>
<dbReference type="PANTHER" id="PTHR22572">
    <property type="entry name" value="SUGAR-1-PHOSPHATE GUANYL TRANSFERASE"/>
    <property type="match status" value="1"/>
</dbReference>
<dbReference type="Pfam" id="PF00483">
    <property type="entry name" value="NTP_transferase"/>
    <property type="match status" value="1"/>
</dbReference>
<evidence type="ECO:0000259" key="3">
    <source>
        <dbReference type="Pfam" id="PF00483"/>
    </source>
</evidence>
<dbReference type="Gene3D" id="3.30.310.50">
    <property type="entry name" value="Alpha-D-phosphohexomutase, C-terminal domain"/>
    <property type="match status" value="1"/>
</dbReference>
<dbReference type="Pfam" id="PF25087">
    <property type="entry name" value="GMPPB_C"/>
    <property type="match status" value="1"/>
</dbReference>
<feature type="domain" description="Nucleotidyl transferase" evidence="3">
    <location>
        <begin position="15"/>
        <end position="246"/>
    </location>
</feature>
<evidence type="ECO:0000313" key="7">
    <source>
        <dbReference type="Proteomes" id="UP000727962"/>
    </source>
</evidence>
<evidence type="ECO:0000256" key="1">
    <source>
        <dbReference type="ARBA" id="ARBA00007274"/>
    </source>
</evidence>
<dbReference type="InterPro" id="IPR036900">
    <property type="entry name" value="A-D-PHexomutase_C_sf"/>
</dbReference>
<evidence type="ECO:0000313" key="6">
    <source>
        <dbReference type="EMBL" id="MBI1755831.1"/>
    </source>
</evidence>
<comment type="similarity">
    <text evidence="2">Belongs to the phosphohexose mutase family.</text>
</comment>
<dbReference type="InterPro" id="IPR005844">
    <property type="entry name" value="A-D-PHexomutase_a/b/a-I"/>
</dbReference>
<dbReference type="SUPFAM" id="SSF51161">
    <property type="entry name" value="Trimeric LpxA-like enzymes"/>
    <property type="match status" value="1"/>
</dbReference>
<evidence type="ECO:0000256" key="2">
    <source>
        <dbReference type="ARBA" id="ARBA00010231"/>
    </source>
</evidence>